<accession>A0A9N8F1D0</accession>
<evidence type="ECO:0000259" key="4">
    <source>
        <dbReference type="Pfam" id="PF00111"/>
    </source>
</evidence>
<dbReference type="Proteomes" id="UP001153069">
    <property type="component" value="Unassembled WGS sequence"/>
</dbReference>
<keyword evidence="2" id="KW-0411">Iron-sulfur</keyword>
<keyword evidence="1" id="KW-0479">Metal-binding</keyword>
<dbReference type="Gene3D" id="3.10.20.30">
    <property type="match status" value="1"/>
</dbReference>
<evidence type="ECO:0000256" key="2">
    <source>
        <dbReference type="ARBA" id="ARBA00023014"/>
    </source>
</evidence>
<dbReference type="EMBL" id="CAICTM010002609">
    <property type="protein sequence ID" value="CAB9529749.1"/>
    <property type="molecule type" value="Genomic_DNA"/>
</dbReference>
<dbReference type="PROSITE" id="PS00197">
    <property type="entry name" value="2FE2S_FER_1"/>
    <property type="match status" value="1"/>
</dbReference>
<keyword evidence="7" id="KW-1185">Reference proteome</keyword>
<keyword evidence="3" id="KW-0732">Signal</keyword>
<keyword evidence="1" id="KW-0408">Iron</keyword>
<organism evidence="5 7">
    <name type="scientific">Seminavis robusta</name>
    <dbReference type="NCBI Taxonomy" id="568900"/>
    <lineage>
        <taxon>Eukaryota</taxon>
        <taxon>Sar</taxon>
        <taxon>Stramenopiles</taxon>
        <taxon>Ochrophyta</taxon>
        <taxon>Bacillariophyta</taxon>
        <taxon>Bacillariophyceae</taxon>
        <taxon>Bacillariophycidae</taxon>
        <taxon>Naviculales</taxon>
        <taxon>Naviculaceae</taxon>
        <taxon>Seminavis</taxon>
    </lineage>
</organism>
<evidence type="ECO:0000313" key="5">
    <source>
        <dbReference type="EMBL" id="CAB9529749.1"/>
    </source>
</evidence>
<dbReference type="AlphaFoldDB" id="A0A9N8F1D0"/>
<dbReference type="SUPFAM" id="SSF54292">
    <property type="entry name" value="2Fe-2S ferredoxin-like"/>
    <property type="match status" value="1"/>
</dbReference>
<dbReference type="OrthoDB" id="39246at2759"/>
<protein>
    <recommendedName>
        <fullName evidence="4">2Fe-2S ferredoxin-type domain-containing protein</fullName>
    </recommendedName>
</protein>
<gene>
    <name evidence="5" type="ORF">SEMRO_2611_G332580.1</name>
    <name evidence="6" type="ORF">SEMRO_3297_G346350.1</name>
</gene>
<name>A0A9N8F1D0_9STRA</name>
<keyword evidence="1" id="KW-0001">2Fe-2S</keyword>
<dbReference type="EMBL" id="CAICTM010003295">
    <property type="protein sequence ID" value="CAB9531164.1"/>
    <property type="molecule type" value="Genomic_DNA"/>
</dbReference>
<sequence>MAKLTLTSIVIAVLALASSSQAFVVAPASATNSASTTSLNLFGGLKDAFANDERLDKPKNAGLSGGPNYNEQVTVNGKPVPGAVVGQKLTVVAGRVRVKIPVNCQQGDCGTCMVNFNGRKVKACQATLPAGKAVIKTL</sequence>
<feature type="chain" id="PRO_5040652745" description="2Fe-2S ferredoxin-type domain-containing protein" evidence="3">
    <location>
        <begin position="23"/>
        <end position="138"/>
    </location>
</feature>
<proteinExistence type="predicted"/>
<evidence type="ECO:0000313" key="6">
    <source>
        <dbReference type="EMBL" id="CAB9531164.1"/>
    </source>
</evidence>
<dbReference type="InterPro" id="IPR006058">
    <property type="entry name" value="2Fe2S_fd_BS"/>
</dbReference>
<evidence type="ECO:0000256" key="3">
    <source>
        <dbReference type="SAM" id="SignalP"/>
    </source>
</evidence>
<evidence type="ECO:0000313" key="7">
    <source>
        <dbReference type="Proteomes" id="UP001153069"/>
    </source>
</evidence>
<evidence type="ECO:0000256" key="1">
    <source>
        <dbReference type="ARBA" id="ARBA00022714"/>
    </source>
</evidence>
<dbReference type="InterPro" id="IPR001041">
    <property type="entry name" value="2Fe-2S_ferredoxin-type"/>
</dbReference>
<dbReference type="InterPro" id="IPR012675">
    <property type="entry name" value="Beta-grasp_dom_sf"/>
</dbReference>
<comment type="caution">
    <text evidence="5">The sequence shown here is derived from an EMBL/GenBank/DDBJ whole genome shotgun (WGS) entry which is preliminary data.</text>
</comment>
<dbReference type="InterPro" id="IPR036010">
    <property type="entry name" value="2Fe-2S_ferredoxin-like_sf"/>
</dbReference>
<feature type="domain" description="2Fe-2S ferredoxin-type" evidence="4">
    <location>
        <begin position="74"/>
        <end position="124"/>
    </location>
</feature>
<reference evidence="5" key="1">
    <citation type="submission" date="2020-06" db="EMBL/GenBank/DDBJ databases">
        <authorList>
            <consortium name="Plant Systems Biology data submission"/>
        </authorList>
    </citation>
    <scope>NUCLEOTIDE SEQUENCE</scope>
    <source>
        <strain evidence="5">D6</strain>
    </source>
</reference>
<dbReference type="Pfam" id="PF00111">
    <property type="entry name" value="Fer2"/>
    <property type="match status" value="1"/>
</dbReference>
<feature type="signal peptide" evidence="3">
    <location>
        <begin position="1"/>
        <end position="22"/>
    </location>
</feature>
<dbReference type="GO" id="GO:0051537">
    <property type="term" value="F:2 iron, 2 sulfur cluster binding"/>
    <property type="evidence" value="ECO:0007669"/>
    <property type="project" value="UniProtKB-KW"/>
</dbReference>